<accession>A0A0K6G5X9</accession>
<dbReference type="AlphaFoldDB" id="A0A0K6G5X9"/>
<name>A0A0K6G5X9_9AGAM</name>
<protein>
    <recommendedName>
        <fullName evidence="3">HNH nuclease domain-containing protein</fullName>
    </recommendedName>
</protein>
<organism evidence="1 2">
    <name type="scientific">Rhizoctonia solani</name>
    <dbReference type="NCBI Taxonomy" id="456999"/>
    <lineage>
        <taxon>Eukaryota</taxon>
        <taxon>Fungi</taxon>
        <taxon>Dikarya</taxon>
        <taxon>Basidiomycota</taxon>
        <taxon>Agaricomycotina</taxon>
        <taxon>Agaricomycetes</taxon>
        <taxon>Cantharellales</taxon>
        <taxon>Ceratobasidiaceae</taxon>
        <taxon>Rhizoctonia</taxon>
    </lineage>
</organism>
<evidence type="ECO:0000313" key="2">
    <source>
        <dbReference type="Proteomes" id="UP000044841"/>
    </source>
</evidence>
<reference evidence="1 2" key="1">
    <citation type="submission" date="2015-07" db="EMBL/GenBank/DDBJ databases">
        <authorList>
            <person name="Noorani M."/>
        </authorList>
    </citation>
    <scope>NUCLEOTIDE SEQUENCE [LARGE SCALE GENOMIC DNA]</scope>
    <source>
        <strain evidence="1">BBA 69670</strain>
    </source>
</reference>
<evidence type="ECO:0000313" key="1">
    <source>
        <dbReference type="EMBL" id="CUA74012.1"/>
    </source>
</evidence>
<dbReference type="Proteomes" id="UP000044841">
    <property type="component" value="Unassembled WGS sequence"/>
</dbReference>
<sequence length="344" mass="38751">MCALSSLTNRGVAMSASPLPPVNGQFQDNESALNAYQRLLKLEEQNPSWIRILGYMLIYAPNDNGRLAIAQDINTRATDQEVLDLGKSLYDYFVVYFTFVDVSTPVSLPPSLDPFQDPISTLMSTPTTYLEAKTNALNRDNYRCAFGQRVDIHTYMNSPGLRKRLEDNPPLMIDFTECWHILPLRLTKDICNNLAERTEFATVFDILERFGGISHLELKERGLHHWTNILTVEKALLWYLDNLCVWLEPVEGAGNSYRVGKRSPKIRCDLPDTITFATDMNLPLPDRRYLALHAACAKVVHMSGAADAIELSIHKMEWDGVLLGDGSSADYLHGRLAMQSIEAI</sequence>
<proteinExistence type="predicted"/>
<keyword evidence="2" id="KW-1185">Reference proteome</keyword>
<gene>
    <name evidence="1" type="ORF">RSOLAG22IIIB_05358</name>
</gene>
<dbReference type="EMBL" id="CYGV01001401">
    <property type="protein sequence ID" value="CUA74012.1"/>
    <property type="molecule type" value="Genomic_DNA"/>
</dbReference>
<evidence type="ECO:0008006" key="3">
    <source>
        <dbReference type="Google" id="ProtNLM"/>
    </source>
</evidence>